<feature type="compositionally biased region" description="Polar residues" evidence="1">
    <location>
        <begin position="71"/>
        <end position="97"/>
    </location>
</feature>
<dbReference type="PANTHER" id="PTHR37540:SF5">
    <property type="entry name" value="TRANSCRIPTION FACTOR DOMAIN-CONTAINING PROTEIN"/>
    <property type="match status" value="1"/>
</dbReference>
<gene>
    <name evidence="2" type="ORF">L207DRAFT_588204</name>
</gene>
<dbReference type="PANTHER" id="PTHR37540">
    <property type="entry name" value="TRANSCRIPTION FACTOR (ACR-2), PUTATIVE-RELATED-RELATED"/>
    <property type="match status" value="1"/>
</dbReference>
<dbReference type="Proteomes" id="UP000235786">
    <property type="component" value="Unassembled WGS sequence"/>
</dbReference>
<accession>A0A2J6R852</accession>
<dbReference type="Pfam" id="PF11951">
    <property type="entry name" value="Fungal_trans_2"/>
    <property type="match status" value="1"/>
</dbReference>
<evidence type="ECO:0000313" key="3">
    <source>
        <dbReference type="Proteomes" id="UP000235786"/>
    </source>
</evidence>
<keyword evidence="3" id="KW-1185">Reference proteome</keyword>
<organism evidence="2 3">
    <name type="scientific">Hyaloscypha variabilis (strain UAMH 11265 / GT02V1 / F)</name>
    <name type="common">Meliniomyces variabilis</name>
    <dbReference type="NCBI Taxonomy" id="1149755"/>
    <lineage>
        <taxon>Eukaryota</taxon>
        <taxon>Fungi</taxon>
        <taxon>Dikarya</taxon>
        <taxon>Ascomycota</taxon>
        <taxon>Pezizomycotina</taxon>
        <taxon>Leotiomycetes</taxon>
        <taxon>Helotiales</taxon>
        <taxon>Hyaloscyphaceae</taxon>
        <taxon>Hyaloscypha</taxon>
        <taxon>Hyaloscypha variabilis</taxon>
    </lineage>
</organism>
<evidence type="ECO:0000256" key="1">
    <source>
        <dbReference type="SAM" id="MobiDB-lite"/>
    </source>
</evidence>
<dbReference type="OrthoDB" id="4159781at2759"/>
<feature type="region of interest" description="Disordered" evidence="1">
    <location>
        <begin position="47"/>
        <end position="100"/>
    </location>
</feature>
<evidence type="ECO:0000313" key="2">
    <source>
        <dbReference type="EMBL" id="PMD34692.1"/>
    </source>
</evidence>
<feature type="region of interest" description="Disordered" evidence="1">
    <location>
        <begin position="1"/>
        <end position="35"/>
    </location>
</feature>
<name>A0A2J6R852_HYAVF</name>
<proteinExistence type="predicted"/>
<dbReference type="EMBL" id="KZ613953">
    <property type="protein sequence ID" value="PMD34692.1"/>
    <property type="molecule type" value="Genomic_DNA"/>
</dbReference>
<evidence type="ECO:0008006" key="4">
    <source>
        <dbReference type="Google" id="ProtNLM"/>
    </source>
</evidence>
<protein>
    <recommendedName>
        <fullName evidence="4">Transcription factor domain-containing protein</fullName>
    </recommendedName>
</protein>
<reference evidence="2 3" key="1">
    <citation type="submission" date="2016-04" db="EMBL/GenBank/DDBJ databases">
        <title>A degradative enzymes factory behind the ericoid mycorrhizal symbiosis.</title>
        <authorList>
            <consortium name="DOE Joint Genome Institute"/>
            <person name="Martino E."/>
            <person name="Morin E."/>
            <person name="Grelet G."/>
            <person name="Kuo A."/>
            <person name="Kohler A."/>
            <person name="Daghino S."/>
            <person name="Barry K."/>
            <person name="Choi C."/>
            <person name="Cichocki N."/>
            <person name="Clum A."/>
            <person name="Copeland A."/>
            <person name="Hainaut M."/>
            <person name="Haridas S."/>
            <person name="Labutti K."/>
            <person name="Lindquist E."/>
            <person name="Lipzen A."/>
            <person name="Khouja H.-R."/>
            <person name="Murat C."/>
            <person name="Ohm R."/>
            <person name="Olson A."/>
            <person name="Spatafora J."/>
            <person name="Veneault-Fourrey C."/>
            <person name="Henrissat B."/>
            <person name="Grigoriev I."/>
            <person name="Martin F."/>
            <person name="Perotto S."/>
        </authorList>
    </citation>
    <scope>NUCLEOTIDE SEQUENCE [LARGE SCALE GENOMIC DNA]</scope>
    <source>
        <strain evidence="2 3">F</strain>
    </source>
</reference>
<dbReference type="STRING" id="1149755.A0A2J6R852"/>
<dbReference type="AlphaFoldDB" id="A0A2J6R852"/>
<dbReference type="InterPro" id="IPR021858">
    <property type="entry name" value="Fun_TF"/>
</dbReference>
<sequence length="493" mass="55163">MNEETSAESLRQSDASSGPGEGEEQSQGAQGVELQFINFSNFQDTKAKETKSRVRSHVMQGVHQQRKSGQRTKASGSFDLDTSSLLPSNPQAIQQHPGSHMWEAAGPSRMGAGRNDPFQQYPIEMNQRTLELYDHLRGDFCPMFQTMSKIGFFRSITDPAGFLQILCTSVSHMTTLRHQAVAESPEAIALSTQAIQSVNKRLGDPILYTSDGMVAAILTFCCHTTMFNDVPGSKTHIIGLEEIIRRRGGLGTLNSNPAMRMVLFWVDTNYAFMTDTTPRFPYPDDLLPKIDATPADNTISTLAEACKVEPLTLAIHDLYNLNRLIIDEATARVIWVDGVFEWNYIVPVLHKLLLVRHEELDPASAALRAGSNLYIAAIRRRMGVRFLTHVQIRRLRLALTALLQSGNGPAYEDFAVMLWLLVLGSTLSSLKEDHDWFISQAAHHIFTVGASWDEMKSSISNVMWIDDLLITELESLRQKVAEKMQSSFRHELL</sequence>